<evidence type="ECO:0000313" key="17">
    <source>
        <dbReference type="EMBL" id="KAG0687530.1"/>
    </source>
</evidence>
<dbReference type="Pfam" id="PF08022">
    <property type="entry name" value="FAD_binding_8"/>
    <property type="match status" value="1"/>
</dbReference>
<keyword evidence="11 14" id="KW-0472">Membrane</keyword>
<feature type="region of interest" description="Disordered" evidence="13">
    <location>
        <begin position="601"/>
        <end position="623"/>
    </location>
</feature>
<feature type="chain" id="PRO_5040333724" description="FAD-binding FR-type domain-containing protein" evidence="15">
    <location>
        <begin position="20"/>
        <end position="698"/>
    </location>
</feature>
<dbReference type="SUPFAM" id="SSF52343">
    <property type="entry name" value="Ferredoxin reductase-like, C-terminal NADP-linked domain"/>
    <property type="match status" value="1"/>
</dbReference>
<evidence type="ECO:0000256" key="7">
    <source>
        <dbReference type="ARBA" id="ARBA00022982"/>
    </source>
</evidence>
<comment type="caution">
    <text evidence="17">The sequence shown here is derived from an EMBL/GenBank/DDBJ whole genome shotgun (WGS) entry which is preliminary data.</text>
</comment>
<accession>A0A9P7BEX7</accession>
<keyword evidence="12" id="KW-0325">Glycoprotein</keyword>
<dbReference type="OrthoDB" id="4494341at2759"/>
<keyword evidence="9" id="KW-0560">Oxidoreductase</keyword>
<evidence type="ECO:0000256" key="11">
    <source>
        <dbReference type="ARBA" id="ARBA00023136"/>
    </source>
</evidence>
<feature type="compositionally biased region" description="Basic and acidic residues" evidence="13">
    <location>
        <begin position="612"/>
        <end position="623"/>
    </location>
</feature>
<evidence type="ECO:0000256" key="9">
    <source>
        <dbReference type="ARBA" id="ARBA00023002"/>
    </source>
</evidence>
<evidence type="ECO:0000256" key="3">
    <source>
        <dbReference type="ARBA" id="ARBA00022448"/>
    </source>
</evidence>
<dbReference type="InterPro" id="IPR051410">
    <property type="entry name" value="Ferric/Cupric_Reductase"/>
</dbReference>
<feature type="transmembrane region" description="Helical" evidence="14">
    <location>
        <begin position="312"/>
        <end position="333"/>
    </location>
</feature>
<dbReference type="InterPro" id="IPR013112">
    <property type="entry name" value="FAD-bd_8"/>
</dbReference>
<protein>
    <recommendedName>
        <fullName evidence="16">FAD-binding FR-type domain-containing protein</fullName>
    </recommendedName>
</protein>
<evidence type="ECO:0000256" key="10">
    <source>
        <dbReference type="ARBA" id="ARBA00023065"/>
    </source>
</evidence>
<keyword evidence="10" id="KW-0406">Ion transport</keyword>
<evidence type="ECO:0000313" key="18">
    <source>
        <dbReference type="Proteomes" id="UP000697127"/>
    </source>
</evidence>
<evidence type="ECO:0000259" key="16">
    <source>
        <dbReference type="PROSITE" id="PS51384"/>
    </source>
</evidence>
<dbReference type="PROSITE" id="PS51384">
    <property type="entry name" value="FAD_FR"/>
    <property type="match status" value="1"/>
</dbReference>
<keyword evidence="18" id="KW-1185">Reference proteome</keyword>
<evidence type="ECO:0000256" key="2">
    <source>
        <dbReference type="ARBA" id="ARBA00006278"/>
    </source>
</evidence>
<evidence type="ECO:0000256" key="15">
    <source>
        <dbReference type="SAM" id="SignalP"/>
    </source>
</evidence>
<comment type="similarity">
    <text evidence="2">Belongs to the ferric reductase (FRE) family.</text>
</comment>
<dbReference type="InterPro" id="IPR013121">
    <property type="entry name" value="Fe_red_NAD-bd_6"/>
</dbReference>
<dbReference type="InterPro" id="IPR017927">
    <property type="entry name" value="FAD-bd_FR_type"/>
</dbReference>
<reference evidence="17" key="1">
    <citation type="submission" date="2020-11" db="EMBL/GenBank/DDBJ databases">
        <title>Kefir isolates.</title>
        <authorList>
            <person name="Marcisauskas S."/>
            <person name="Kim Y."/>
            <person name="Blasche S."/>
        </authorList>
    </citation>
    <scope>NUCLEOTIDE SEQUENCE</scope>
    <source>
        <strain evidence="17">Olga-1</strain>
    </source>
</reference>
<dbReference type="GO" id="GO:0015677">
    <property type="term" value="P:copper ion import"/>
    <property type="evidence" value="ECO:0007669"/>
    <property type="project" value="TreeGrafter"/>
</dbReference>
<evidence type="ECO:0000256" key="14">
    <source>
        <dbReference type="SAM" id="Phobius"/>
    </source>
</evidence>
<organism evidence="17 18">
    <name type="scientific">Pichia californica</name>
    <dbReference type="NCBI Taxonomy" id="460514"/>
    <lineage>
        <taxon>Eukaryota</taxon>
        <taxon>Fungi</taxon>
        <taxon>Dikarya</taxon>
        <taxon>Ascomycota</taxon>
        <taxon>Saccharomycotina</taxon>
        <taxon>Pichiomycetes</taxon>
        <taxon>Pichiales</taxon>
        <taxon>Pichiaceae</taxon>
        <taxon>Pichia</taxon>
    </lineage>
</organism>
<feature type="domain" description="FAD-binding FR-type" evidence="16">
    <location>
        <begin position="414"/>
        <end position="529"/>
    </location>
</feature>
<feature type="signal peptide" evidence="15">
    <location>
        <begin position="1"/>
        <end position="19"/>
    </location>
</feature>
<evidence type="ECO:0000256" key="13">
    <source>
        <dbReference type="SAM" id="MobiDB-lite"/>
    </source>
</evidence>
<dbReference type="SFLD" id="SFLDS00052">
    <property type="entry name" value="Ferric_Reductase_Domain"/>
    <property type="match status" value="1"/>
</dbReference>
<keyword evidence="6" id="KW-0274">FAD</keyword>
<dbReference type="Proteomes" id="UP000697127">
    <property type="component" value="Unassembled WGS sequence"/>
</dbReference>
<keyword evidence="7" id="KW-0249">Electron transport</keyword>
<comment type="subcellular location">
    <subcellularLocation>
        <location evidence="1">Membrane</location>
        <topology evidence="1">Multi-pass membrane protein</topology>
    </subcellularLocation>
</comment>
<evidence type="ECO:0000256" key="12">
    <source>
        <dbReference type="ARBA" id="ARBA00023180"/>
    </source>
</evidence>
<dbReference type="PANTHER" id="PTHR32361">
    <property type="entry name" value="FERRIC/CUPRIC REDUCTASE TRANSMEMBRANE COMPONENT"/>
    <property type="match status" value="1"/>
</dbReference>
<gene>
    <name evidence="17" type="ORF">C6P40_002209</name>
</gene>
<name>A0A9P7BEX7_9ASCO</name>
<dbReference type="InterPro" id="IPR013130">
    <property type="entry name" value="Fe3_Rdtase_TM_dom"/>
</dbReference>
<dbReference type="GO" id="GO:0006879">
    <property type="term" value="P:intracellular iron ion homeostasis"/>
    <property type="evidence" value="ECO:0007669"/>
    <property type="project" value="TreeGrafter"/>
</dbReference>
<dbReference type="Pfam" id="PF01794">
    <property type="entry name" value="Ferric_reduct"/>
    <property type="match status" value="1"/>
</dbReference>
<keyword evidence="8 14" id="KW-1133">Transmembrane helix</keyword>
<dbReference type="GO" id="GO:0006826">
    <property type="term" value="P:iron ion transport"/>
    <property type="evidence" value="ECO:0007669"/>
    <property type="project" value="TreeGrafter"/>
</dbReference>
<dbReference type="EMBL" id="PUHW01000248">
    <property type="protein sequence ID" value="KAG0687530.1"/>
    <property type="molecule type" value="Genomic_DNA"/>
</dbReference>
<dbReference type="InterPro" id="IPR039261">
    <property type="entry name" value="FNR_nucleotide-bd"/>
</dbReference>
<feature type="transmembrane region" description="Helical" evidence="14">
    <location>
        <begin position="370"/>
        <end position="390"/>
    </location>
</feature>
<sequence length="698" mass="79984">MQLINLLQVLLIVTSVVNADKWVSYKHSYYAASGCKVGVDKYANFCGKPETAKVYKCICSNKYAIASWVYCSLSLDPNDEKNIADDIANICHTNYPTSNLTSSQVTNYYNTYKDSAINIDNNTSFNTTNAKSAIYSEKMVKYSHLTYLANQHRWGNVSTSHYLGISFATMVGLVAIFSGIINWSLRLSRNLSHKFNGKTFSFIRKNFNLGIIGTHLHVNKFQGINPDRVEAFLIFLMFLYSILCCTIIGHHWTKGDTIFTTYQAGTSRYYGDRACIMASYQFPFLFIFAGRNNFFQWVTRWKYSRFVTFHKWLGRILFMEILIHGCAMASQTYALKKFTRFGTSWYREGITAAVCFAFILLLSAAPIRRYWYEFFFVSHMVLVICFLSVAWRHAYSQDYQNFYWSCAAIWIFDTLIRACRIISNGGLKTAEIELFPGEDVLKVTVSESKFFKGKPGNHSFIHFLTPTRFWQSHPFTVYPSETTPGYVTYVCRVKKGMTKYISDKCQASPDLKITMKICIDGYYGEQSEYQNYDKSVFITGGTGIAGPYFHAKKLAESNNNREIKLYWSVRTYECIKWFVPELSTFRGTQIKPVIYISKPELNNRSSSGDDENEKKSSEDDSLSDEKSNILKTLDFVEIKHGRLNVDEIIASEITNASGSIAFGACAHTEVVDSVRKNVASSLNLSQHKIEYFEEMQCW</sequence>
<dbReference type="SFLD" id="SFLDG01168">
    <property type="entry name" value="Ferric_reductase_subgroup_(FRE"/>
    <property type="match status" value="1"/>
</dbReference>
<keyword evidence="4" id="KW-0285">Flavoprotein</keyword>
<keyword evidence="3" id="KW-0813">Transport</keyword>
<evidence type="ECO:0000256" key="8">
    <source>
        <dbReference type="ARBA" id="ARBA00022989"/>
    </source>
</evidence>
<evidence type="ECO:0000256" key="6">
    <source>
        <dbReference type="ARBA" id="ARBA00022827"/>
    </source>
</evidence>
<dbReference type="Pfam" id="PF08030">
    <property type="entry name" value="NAD_binding_6"/>
    <property type="match status" value="1"/>
</dbReference>
<dbReference type="Gene3D" id="3.40.50.80">
    <property type="entry name" value="Nucleotide-binding domain of ferredoxin-NADP reductase (FNR) module"/>
    <property type="match status" value="1"/>
</dbReference>
<dbReference type="GO" id="GO:0000293">
    <property type="term" value="F:ferric-chelate reductase activity"/>
    <property type="evidence" value="ECO:0007669"/>
    <property type="project" value="UniProtKB-ARBA"/>
</dbReference>
<proteinExistence type="inferred from homology"/>
<keyword evidence="5 14" id="KW-0812">Transmembrane</keyword>
<feature type="transmembrane region" description="Helical" evidence="14">
    <location>
        <begin position="345"/>
        <end position="363"/>
    </location>
</feature>
<feature type="transmembrane region" description="Helical" evidence="14">
    <location>
        <begin position="270"/>
        <end position="291"/>
    </location>
</feature>
<dbReference type="AlphaFoldDB" id="A0A9P7BEX7"/>
<feature type="transmembrane region" description="Helical" evidence="14">
    <location>
        <begin position="229"/>
        <end position="250"/>
    </location>
</feature>
<keyword evidence="15" id="KW-0732">Signal</keyword>
<dbReference type="CDD" id="cd06186">
    <property type="entry name" value="NOX_Duox_like_FAD_NADP"/>
    <property type="match status" value="1"/>
</dbReference>
<dbReference type="GO" id="GO:0005886">
    <property type="term" value="C:plasma membrane"/>
    <property type="evidence" value="ECO:0007669"/>
    <property type="project" value="TreeGrafter"/>
</dbReference>
<evidence type="ECO:0000256" key="5">
    <source>
        <dbReference type="ARBA" id="ARBA00022692"/>
    </source>
</evidence>
<dbReference type="PANTHER" id="PTHR32361:SF9">
    <property type="entry name" value="FERRIC REDUCTASE TRANSMEMBRANE COMPONENT 3-RELATED"/>
    <property type="match status" value="1"/>
</dbReference>
<evidence type="ECO:0000256" key="4">
    <source>
        <dbReference type="ARBA" id="ARBA00022630"/>
    </source>
</evidence>
<evidence type="ECO:0000256" key="1">
    <source>
        <dbReference type="ARBA" id="ARBA00004141"/>
    </source>
</evidence>
<feature type="transmembrane region" description="Helical" evidence="14">
    <location>
        <begin position="162"/>
        <end position="185"/>
    </location>
</feature>